<organism evidence="2 3">
    <name type="scientific">Crenobacter intestini</name>
    <dbReference type="NCBI Taxonomy" id="2563443"/>
    <lineage>
        <taxon>Bacteria</taxon>
        <taxon>Pseudomonadati</taxon>
        <taxon>Pseudomonadota</taxon>
        <taxon>Betaproteobacteria</taxon>
        <taxon>Neisseriales</taxon>
        <taxon>Neisseriaceae</taxon>
        <taxon>Crenobacter</taxon>
    </lineage>
</organism>
<name>A0A4T0V5H6_9NEIS</name>
<proteinExistence type="predicted"/>
<dbReference type="AlphaFoldDB" id="A0A4T0V5H6"/>
<feature type="signal peptide" evidence="1">
    <location>
        <begin position="1"/>
        <end position="17"/>
    </location>
</feature>
<accession>A0A4T0V5H6</accession>
<reference evidence="2 3" key="1">
    <citation type="submission" date="2019-04" db="EMBL/GenBank/DDBJ databases">
        <title>Crenobacter sp. nov.</title>
        <authorList>
            <person name="Shi S."/>
        </authorList>
    </citation>
    <scope>NUCLEOTIDE SEQUENCE [LARGE SCALE GENOMIC DNA]</scope>
    <source>
        <strain evidence="2 3">GY 70310</strain>
    </source>
</reference>
<dbReference type="Proteomes" id="UP000308891">
    <property type="component" value="Unassembled WGS sequence"/>
</dbReference>
<feature type="chain" id="PRO_5020877699" evidence="1">
    <location>
        <begin position="18"/>
        <end position="130"/>
    </location>
</feature>
<dbReference type="OrthoDB" id="9845639at2"/>
<evidence type="ECO:0000313" key="3">
    <source>
        <dbReference type="Proteomes" id="UP000308891"/>
    </source>
</evidence>
<gene>
    <name evidence="2" type="ORF">E5K04_00415</name>
</gene>
<sequence>MRYLALGLLLAHGVAVAADCPGLAGRYEIQWPGERAQPMRVSESRQDGQLAYRVEIALPDGRWVAQRASTLANRDRSELGLLPRCALMVEGYGLFAVRRAFDWTGLPGVAGAGWAFWAEERLWPVARLGD</sequence>
<comment type="caution">
    <text evidence="2">The sequence shown here is derived from an EMBL/GenBank/DDBJ whole genome shotgun (WGS) entry which is preliminary data.</text>
</comment>
<evidence type="ECO:0000256" key="1">
    <source>
        <dbReference type="SAM" id="SignalP"/>
    </source>
</evidence>
<evidence type="ECO:0000313" key="2">
    <source>
        <dbReference type="EMBL" id="TIC86912.1"/>
    </source>
</evidence>
<keyword evidence="1" id="KW-0732">Signal</keyword>
<protein>
    <submittedName>
        <fullName evidence="2">Uncharacterized protein</fullName>
    </submittedName>
</protein>
<dbReference type="EMBL" id="STGJ01000001">
    <property type="protein sequence ID" value="TIC86912.1"/>
    <property type="molecule type" value="Genomic_DNA"/>
</dbReference>
<dbReference type="RefSeq" id="WP_136550923.1">
    <property type="nucleotide sequence ID" value="NZ_STGJ01000001.1"/>
</dbReference>
<keyword evidence="3" id="KW-1185">Reference proteome</keyword>